<dbReference type="Gene3D" id="3.40.250.10">
    <property type="entry name" value="Rhodanese-like domain"/>
    <property type="match status" value="1"/>
</dbReference>
<dbReference type="GO" id="GO:0000086">
    <property type="term" value="P:G2/M transition of mitotic cell cycle"/>
    <property type="evidence" value="ECO:0007669"/>
    <property type="project" value="TreeGrafter"/>
</dbReference>
<evidence type="ECO:0000256" key="7">
    <source>
        <dbReference type="RuleBase" id="RU368028"/>
    </source>
</evidence>
<comment type="catalytic activity">
    <reaction evidence="6 7">
        <text>O-phospho-L-tyrosyl-[protein] + H2O = L-tyrosyl-[protein] + phosphate</text>
        <dbReference type="Rhea" id="RHEA:10684"/>
        <dbReference type="Rhea" id="RHEA-COMP:10136"/>
        <dbReference type="Rhea" id="RHEA-COMP:20101"/>
        <dbReference type="ChEBI" id="CHEBI:15377"/>
        <dbReference type="ChEBI" id="CHEBI:43474"/>
        <dbReference type="ChEBI" id="CHEBI:46858"/>
        <dbReference type="ChEBI" id="CHEBI:61978"/>
        <dbReference type="EC" id="3.1.3.48"/>
    </reaction>
</comment>
<comment type="similarity">
    <text evidence="1 7">Belongs to the MPI phosphatase family.</text>
</comment>
<keyword evidence="7" id="KW-0498">Mitosis</keyword>
<sequence length="538" mass="61451">MDSLEKLIPSGKDTLSCLPDLSPMTNLANNLHSTNICSKTSVAYTPTRRISFNTPLQGVSNMEFSPSMAESPTYLYSVKKGNSHCVYPPSSPYSLLLGTKTTSLPQRKTLFQTTKQKTSSSEDKENNSPVLKSSDFKQFEENKNECCSPSIVIQETFLDECEKLHIPEKNWEPSIFMIDTSMKDEFDITLKDQFSDPLIINDLSDSPKSPQLPSNLESLLKNPLIHDTNDQLIIEKKQIKRRCLSIEIDSVDKKSINDYEISSISSNTSSDFTKKPATDYCDLNERFPFKRPDAPNNFDSYECKRRKSSPCVEASPSYFSKKNHKLARSNSETVATVMHAILKSESEELIGDGTRPYSLPLIRGKHEDLKSISAETLALLLHGEYKEQIKSFVLIDCRYPYEYHGGHIQGAENIYTKDVILERFFVKPEETKGTVLIFHCEFSSERAPSLCRFVRNRDRLLNQGNYPKLNHPELYILDGGYKKFYLQYKELCEPQNYKPMKHKDHSSDLRQFRAKSKSWGAECKSRVFLRSSSKSDVI</sequence>
<feature type="domain" description="Rhodanese" evidence="9">
    <location>
        <begin position="388"/>
        <end position="493"/>
    </location>
</feature>
<evidence type="ECO:0000256" key="3">
    <source>
        <dbReference type="ARBA" id="ARBA00022801"/>
    </source>
</evidence>
<keyword evidence="2 7" id="KW-0132">Cell division</keyword>
<dbReference type="InterPro" id="IPR001763">
    <property type="entry name" value="Rhodanese-like_dom"/>
</dbReference>
<dbReference type="EC" id="3.1.3.48" evidence="7"/>
<dbReference type="GO" id="GO:0032502">
    <property type="term" value="P:developmental process"/>
    <property type="evidence" value="ECO:0007669"/>
    <property type="project" value="UniProtKB-ARBA"/>
</dbReference>
<dbReference type="Proteomes" id="UP001054837">
    <property type="component" value="Unassembled WGS sequence"/>
</dbReference>
<gene>
    <name evidence="10" type="primary">CDC25A</name>
    <name evidence="10" type="ORF">CDAR_505841</name>
</gene>
<dbReference type="GO" id="GO:0051301">
    <property type="term" value="P:cell division"/>
    <property type="evidence" value="ECO:0007669"/>
    <property type="project" value="UniProtKB-UniRule"/>
</dbReference>
<reference evidence="10 11" key="1">
    <citation type="submission" date="2021-06" db="EMBL/GenBank/DDBJ databases">
        <title>Caerostris darwini draft genome.</title>
        <authorList>
            <person name="Kono N."/>
            <person name="Arakawa K."/>
        </authorList>
    </citation>
    <scope>NUCLEOTIDE SEQUENCE [LARGE SCALE GENOMIC DNA]</scope>
</reference>
<evidence type="ECO:0000256" key="2">
    <source>
        <dbReference type="ARBA" id="ARBA00022618"/>
    </source>
</evidence>
<dbReference type="GO" id="GO:0005737">
    <property type="term" value="C:cytoplasm"/>
    <property type="evidence" value="ECO:0007669"/>
    <property type="project" value="TreeGrafter"/>
</dbReference>
<dbReference type="SMART" id="SM00450">
    <property type="entry name" value="RHOD"/>
    <property type="match status" value="1"/>
</dbReference>
<protein>
    <recommendedName>
        <fullName evidence="7">M-phase inducer phosphatase</fullName>
        <ecNumber evidence="7">3.1.3.48</ecNumber>
    </recommendedName>
</protein>
<dbReference type="CDD" id="cd01530">
    <property type="entry name" value="Cdc25"/>
    <property type="match status" value="1"/>
</dbReference>
<dbReference type="Pfam" id="PF00581">
    <property type="entry name" value="Rhodanese"/>
    <property type="match status" value="1"/>
</dbReference>
<evidence type="ECO:0000259" key="9">
    <source>
        <dbReference type="PROSITE" id="PS50206"/>
    </source>
</evidence>
<keyword evidence="11" id="KW-1185">Reference proteome</keyword>
<dbReference type="SUPFAM" id="SSF52821">
    <property type="entry name" value="Rhodanese/Cell cycle control phosphatase"/>
    <property type="match status" value="1"/>
</dbReference>
<dbReference type="AlphaFoldDB" id="A0AAV4QG99"/>
<evidence type="ECO:0000313" key="11">
    <source>
        <dbReference type="Proteomes" id="UP001054837"/>
    </source>
</evidence>
<feature type="region of interest" description="Disordered" evidence="8">
    <location>
        <begin position="107"/>
        <end position="132"/>
    </location>
</feature>
<keyword evidence="3 7" id="KW-0378">Hydrolase</keyword>
<dbReference type="FunFam" id="3.40.250.10:FF:000036">
    <property type="entry name" value="M-phase inducer phosphatase"/>
    <property type="match status" value="1"/>
</dbReference>
<accession>A0AAV4QG99</accession>
<evidence type="ECO:0000256" key="6">
    <source>
        <dbReference type="ARBA" id="ARBA00051722"/>
    </source>
</evidence>
<evidence type="ECO:0000256" key="5">
    <source>
        <dbReference type="ARBA" id="ARBA00023306"/>
    </source>
</evidence>
<dbReference type="EMBL" id="BPLQ01004203">
    <property type="protein sequence ID" value="GIY06378.1"/>
    <property type="molecule type" value="Genomic_DNA"/>
</dbReference>
<dbReference type="PROSITE" id="PS50206">
    <property type="entry name" value="RHODANESE_3"/>
    <property type="match status" value="1"/>
</dbReference>
<feature type="compositionally biased region" description="Polar residues" evidence="8">
    <location>
        <begin position="107"/>
        <end position="119"/>
    </location>
</feature>
<comment type="caution">
    <text evidence="10">The sequence shown here is derived from an EMBL/GenBank/DDBJ whole genome shotgun (WGS) entry which is preliminary data.</text>
</comment>
<dbReference type="GO" id="GO:0009794">
    <property type="term" value="P:regulation of mitotic cell cycle, embryonic"/>
    <property type="evidence" value="ECO:0007669"/>
    <property type="project" value="UniProtKB-ARBA"/>
</dbReference>
<evidence type="ECO:0000256" key="8">
    <source>
        <dbReference type="SAM" id="MobiDB-lite"/>
    </source>
</evidence>
<dbReference type="PANTHER" id="PTHR10828:SF17">
    <property type="entry name" value="PROTEIN-TYROSINE-PHOSPHATASE"/>
    <property type="match status" value="1"/>
</dbReference>
<comment type="function">
    <text evidence="7">Tyrosine protein phosphatase which functions as a dosage-dependent inducer of mitotic progression.</text>
</comment>
<dbReference type="GO" id="GO:0004725">
    <property type="term" value="F:protein tyrosine phosphatase activity"/>
    <property type="evidence" value="ECO:0007669"/>
    <property type="project" value="UniProtKB-UniRule"/>
</dbReference>
<evidence type="ECO:0000313" key="10">
    <source>
        <dbReference type="EMBL" id="GIY06378.1"/>
    </source>
</evidence>
<dbReference type="GO" id="GO:0010256">
    <property type="term" value="P:endomembrane system organization"/>
    <property type="evidence" value="ECO:0007669"/>
    <property type="project" value="UniProtKB-ARBA"/>
</dbReference>
<dbReference type="PANTHER" id="PTHR10828">
    <property type="entry name" value="M-PHASE INDUCER PHOSPHATASE DUAL SPECIFICITY PHOSPHATASE CDC25"/>
    <property type="match status" value="1"/>
</dbReference>
<dbReference type="InterPro" id="IPR036873">
    <property type="entry name" value="Rhodanese-like_dom_sf"/>
</dbReference>
<evidence type="ECO:0000256" key="4">
    <source>
        <dbReference type="ARBA" id="ARBA00022912"/>
    </source>
</evidence>
<keyword evidence="5 7" id="KW-0131">Cell cycle</keyword>
<dbReference type="PRINTS" id="PR00716">
    <property type="entry name" value="MPIPHPHTASE"/>
</dbReference>
<dbReference type="GO" id="GO:0005634">
    <property type="term" value="C:nucleus"/>
    <property type="evidence" value="ECO:0007669"/>
    <property type="project" value="TreeGrafter"/>
</dbReference>
<name>A0AAV4QG99_9ARAC</name>
<dbReference type="GO" id="GO:0010971">
    <property type="term" value="P:positive regulation of G2/M transition of mitotic cell cycle"/>
    <property type="evidence" value="ECO:0007669"/>
    <property type="project" value="TreeGrafter"/>
</dbReference>
<proteinExistence type="inferred from homology"/>
<keyword evidence="4 7" id="KW-0904">Protein phosphatase</keyword>
<dbReference type="GO" id="GO:0110032">
    <property type="term" value="P:positive regulation of G2/MI transition of meiotic cell cycle"/>
    <property type="evidence" value="ECO:0007669"/>
    <property type="project" value="TreeGrafter"/>
</dbReference>
<dbReference type="InterPro" id="IPR000751">
    <property type="entry name" value="MPI_Phosphatase"/>
</dbReference>
<organism evidence="10 11">
    <name type="scientific">Caerostris darwini</name>
    <dbReference type="NCBI Taxonomy" id="1538125"/>
    <lineage>
        <taxon>Eukaryota</taxon>
        <taxon>Metazoa</taxon>
        <taxon>Ecdysozoa</taxon>
        <taxon>Arthropoda</taxon>
        <taxon>Chelicerata</taxon>
        <taxon>Arachnida</taxon>
        <taxon>Araneae</taxon>
        <taxon>Araneomorphae</taxon>
        <taxon>Entelegynae</taxon>
        <taxon>Araneoidea</taxon>
        <taxon>Araneidae</taxon>
        <taxon>Caerostris</taxon>
    </lineage>
</organism>
<evidence type="ECO:0000256" key="1">
    <source>
        <dbReference type="ARBA" id="ARBA00011065"/>
    </source>
</evidence>